<dbReference type="InterPro" id="IPR004853">
    <property type="entry name" value="Sugar_P_trans_dom"/>
</dbReference>
<dbReference type="InterPro" id="IPR050186">
    <property type="entry name" value="TPT_transporter"/>
</dbReference>
<accession>A0A2B4SC09</accession>
<evidence type="ECO:0000256" key="5">
    <source>
        <dbReference type="SAM" id="Phobius"/>
    </source>
</evidence>
<dbReference type="InterPro" id="IPR037185">
    <property type="entry name" value="EmrE-like"/>
</dbReference>
<dbReference type="AlphaFoldDB" id="A0A2B4SC09"/>
<protein>
    <submittedName>
        <fullName evidence="7">Solute carrier family 35 member E2</fullName>
    </submittedName>
</protein>
<comment type="caution">
    <text evidence="7">The sequence shown here is derived from an EMBL/GenBank/DDBJ whole genome shotgun (WGS) entry which is preliminary data.</text>
</comment>
<evidence type="ECO:0000256" key="3">
    <source>
        <dbReference type="ARBA" id="ARBA00022989"/>
    </source>
</evidence>
<dbReference type="SUPFAM" id="SSF103481">
    <property type="entry name" value="Multidrug resistance efflux transporter EmrE"/>
    <property type="match status" value="2"/>
</dbReference>
<dbReference type="GO" id="GO:0016020">
    <property type="term" value="C:membrane"/>
    <property type="evidence" value="ECO:0007669"/>
    <property type="project" value="UniProtKB-SubCell"/>
</dbReference>
<gene>
    <name evidence="7" type="primary">Slc35e2</name>
    <name evidence="7" type="ORF">AWC38_SpisGene9179</name>
</gene>
<comment type="subcellular location">
    <subcellularLocation>
        <location evidence="1">Membrane</location>
        <topology evidence="1">Multi-pass membrane protein</topology>
    </subcellularLocation>
</comment>
<dbReference type="STRING" id="50429.A0A2B4SC09"/>
<feature type="transmembrane region" description="Helical" evidence="5">
    <location>
        <begin position="310"/>
        <end position="339"/>
    </location>
</feature>
<organism evidence="7 8">
    <name type="scientific">Stylophora pistillata</name>
    <name type="common">Smooth cauliflower coral</name>
    <dbReference type="NCBI Taxonomy" id="50429"/>
    <lineage>
        <taxon>Eukaryota</taxon>
        <taxon>Metazoa</taxon>
        <taxon>Cnidaria</taxon>
        <taxon>Anthozoa</taxon>
        <taxon>Hexacorallia</taxon>
        <taxon>Scleractinia</taxon>
        <taxon>Astrocoeniina</taxon>
        <taxon>Pocilloporidae</taxon>
        <taxon>Stylophora</taxon>
    </lineage>
</organism>
<feature type="transmembrane region" description="Helical" evidence="5">
    <location>
        <begin position="181"/>
        <end position="208"/>
    </location>
</feature>
<feature type="transmembrane region" description="Helical" evidence="5">
    <location>
        <begin position="268"/>
        <end position="290"/>
    </location>
</feature>
<feature type="domain" description="Sugar phosphate transporter" evidence="6">
    <location>
        <begin position="51"/>
        <end position="339"/>
    </location>
</feature>
<keyword evidence="3 5" id="KW-1133">Transmembrane helix</keyword>
<keyword evidence="2 5" id="KW-0812">Transmembrane</keyword>
<evidence type="ECO:0000256" key="1">
    <source>
        <dbReference type="ARBA" id="ARBA00004141"/>
    </source>
</evidence>
<feature type="transmembrane region" description="Helical" evidence="5">
    <location>
        <begin position="235"/>
        <end position="256"/>
    </location>
</feature>
<dbReference type="PANTHER" id="PTHR11132">
    <property type="entry name" value="SOLUTE CARRIER FAMILY 35"/>
    <property type="match status" value="1"/>
</dbReference>
<proteinExistence type="predicted"/>
<evidence type="ECO:0000313" key="7">
    <source>
        <dbReference type="EMBL" id="PFX26128.1"/>
    </source>
</evidence>
<evidence type="ECO:0000256" key="2">
    <source>
        <dbReference type="ARBA" id="ARBA00022692"/>
    </source>
</evidence>
<dbReference type="Proteomes" id="UP000225706">
    <property type="component" value="Unassembled WGS sequence"/>
</dbReference>
<evidence type="ECO:0000313" key="8">
    <source>
        <dbReference type="Proteomes" id="UP000225706"/>
    </source>
</evidence>
<evidence type="ECO:0000256" key="4">
    <source>
        <dbReference type="ARBA" id="ARBA00023136"/>
    </source>
</evidence>
<evidence type="ECO:0000259" key="6">
    <source>
        <dbReference type="Pfam" id="PF03151"/>
    </source>
</evidence>
<sequence length="362" mass="40932">MFSHLNQADSNMAPIIGQTKKIHDGSSHSPLSPRQQRTFTFELKETFVRQTVMMSLWYLFSFGSIISNKYILSTLDGDASLLGETQMVCSVVFGALKMYLPCCLFHRTSGHHQDGSKFHFFRNMAILGWMRFATIVCSLITLKYVAVSFSETIKSSAPIFTAIIAWFMLGDKSSVFVNLSLLPIMAGLSLCTATELSFNMVGFISALLNNVMDCFQNVFSKKLLSSDHPYSPPELQFYTSAAAIAVQLPFWFFLEWPGEIKWTEDRHLIFMFLLNGFMFYMQSLTAFGLMSLLSPVTFSVSNTAKRALLIWLSVLVFGNEVTTLSAIGTIMVTCGVFLYQRAKSHQKKIKQKDREDKEHEEV</sequence>
<feature type="transmembrane region" description="Helical" evidence="5">
    <location>
        <begin position="126"/>
        <end position="146"/>
    </location>
</feature>
<dbReference type="Pfam" id="PF03151">
    <property type="entry name" value="TPT"/>
    <property type="match status" value="1"/>
</dbReference>
<keyword evidence="8" id="KW-1185">Reference proteome</keyword>
<name>A0A2B4SC09_STYPI</name>
<keyword evidence="4 5" id="KW-0472">Membrane</keyword>
<dbReference type="OrthoDB" id="6418713at2759"/>
<reference evidence="8" key="1">
    <citation type="journal article" date="2017" name="bioRxiv">
        <title>Comparative analysis of the genomes of Stylophora pistillata and Acropora digitifera provides evidence for extensive differences between species of corals.</title>
        <authorList>
            <person name="Voolstra C.R."/>
            <person name="Li Y."/>
            <person name="Liew Y.J."/>
            <person name="Baumgarten S."/>
            <person name="Zoccola D."/>
            <person name="Flot J.-F."/>
            <person name="Tambutte S."/>
            <person name="Allemand D."/>
            <person name="Aranda M."/>
        </authorList>
    </citation>
    <scope>NUCLEOTIDE SEQUENCE [LARGE SCALE GENOMIC DNA]</scope>
</reference>
<dbReference type="EMBL" id="LSMT01000133">
    <property type="protein sequence ID" value="PFX26128.1"/>
    <property type="molecule type" value="Genomic_DNA"/>
</dbReference>